<evidence type="ECO:0000313" key="1">
    <source>
        <dbReference type="EMBL" id="DBA16765.1"/>
    </source>
</evidence>
<reference evidence="1" key="1">
    <citation type="thesis" date="2020" institute="ProQuest LLC" country="789 East Eisenhower Parkway, Ann Arbor, MI, USA">
        <title>Comparative Genomics and Chromosome Evolution.</title>
        <authorList>
            <person name="Mudd A.B."/>
        </authorList>
    </citation>
    <scope>NUCLEOTIDE SEQUENCE</scope>
    <source>
        <strain evidence="1">1538</strain>
        <tissue evidence="1">Blood</tissue>
    </source>
</reference>
<dbReference type="AlphaFoldDB" id="A0AAV2ZMM6"/>
<comment type="caution">
    <text evidence="1">The sequence shown here is derived from an EMBL/GenBank/DDBJ whole genome shotgun (WGS) entry which is preliminary data.</text>
</comment>
<proteinExistence type="predicted"/>
<gene>
    <name evidence="1" type="ORF">GDO54_002305</name>
</gene>
<accession>A0AAV2ZMM6</accession>
<protein>
    <submittedName>
        <fullName evidence="1">Uncharacterized protein</fullName>
    </submittedName>
</protein>
<dbReference type="EMBL" id="DYDO01000010">
    <property type="protein sequence ID" value="DBA16765.1"/>
    <property type="molecule type" value="Genomic_DNA"/>
</dbReference>
<evidence type="ECO:0000313" key="2">
    <source>
        <dbReference type="Proteomes" id="UP001181693"/>
    </source>
</evidence>
<name>A0AAV2ZMM6_PYXAD</name>
<keyword evidence="2" id="KW-1185">Reference proteome</keyword>
<organism evidence="1 2">
    <name type="scientific">Pyxicephalus adspersus</name>
    <name type="common">African bullfrog</name>
    <dbReference type="NCBI Taxonomy" id="30357"/>
    <lineage>
        <taxon>Eukaryota</taxon>
        <taxon>Metazoa</taxon>
        <taxon>Chordata</taxon>
        <taxon>Craniata</taxon>
        <taxon>Vertebrata</taxon>
        <taxon>Euteleostomi</taxon>
        <taxon>Amphibia</taxon>
        <taxon>Batrachia</taxon>
        <taxon>Anura</taxon>
        <taxon>Neobatrachia</taxon>
        <taxon>Ranoidea</taxon>
        <taxon>Pyxicephalidae</taxon>
        <taxon>Pyxicephalinae</taxon>
        <taxon>Pyxicephalus</taxon>
    </lineage>
</organism>
<sequence length="80" mass="8861">MNIGRGLWMILMAGNNPAVQRPAGSSAYPNITPMLSIHYHSSYVTIQGQPKQINTLVCLLGWHGVHGIKLKLKPQMPPTW</sequence>
<dbReference type="Proteomes" id="UP001181693">
    <property type="component" value="Unassembled WGS sequence"/>
</dbReference>